<dbReference type="Gene3D" id="2.40.10.170">
    <property type="match status" value="1"/>
</dbReference>
<dbReference type="SMART" id="SM01058">
    <property type="entry name" value="CarD_TRCF"/>
    <property type="match status" value="1"/>
</dbReference>
<evidence type="ECO:0000313" key="2">
    <source>
        <dbReference type="EMBL" id="MBS7528369.1"/>
    </source>
</evidence>
<dbReference type="EMBL" id="JAHBCL010000038">
    <property type="protein sequence ID" value="MBS7528369.1"/>
    <property type="molecule type" value="Genomic_DNA"/>
</dbReference>
<dbReference type="Pfam" id="PF21095">
    <property type="entry name" value="CarD_C"/>
    <property type="match status" value="1"/>
</dbReference>
<dbReference type="Proteomes" id="UP000746471">
    <property type="component" value="Unassembled WGS sequence"/>
</dbReference>
<comment type="caution">
    <text evidence="2">The sequence shown here is derived from an EMBL/GenBank/DDBJ whole genome shotgun (WGS) entry which is preliminary data.</text>
</comment>
<dbReference type="PANTHER" id="PTHR38447:SF1">
    <property type="entry name" value="RNA POLYMERASE-BINDING TRANSCRIPTION FACTOR CARD"/>
    <property type="match status" value="1"/>
</dbReference>
<feature type="domain" description="CarD-like/TRCF RNAP-interacting" evidence="1">
    <location>
        <begin position="1"/>
        <end position="111"/>
    </location>
</feature>
<dbReference type="InterPro" id="IPR052531">
    <property type="entry name" value="CarD-like_regulator"/>
</dbReference>
<dbReference type="InterPro" id="IPR003711">
    <property type="entry name" value="CarD-like/TRCF_RID"/>
</dbReference>
<protein>
    <submittedName>
        <fullName evidence="2">CarD family transcriptional regulator</fullName>
    </submittedName>
</protein>
<dbReference type="PANTHER" id="PTHR38447">
    <property type="entry name" value="TRANSCRIPTION FACTOR YDEB-RELATED"/>
    <property type="match status" value="1"/>
</dbReference>
<organism evidence="2 3">
    <name type="scientific">Fusibacter paucivorans</name>
    <dbReference type="NCBI Taxonomy" id="76009"/>
    <lineage>
        <taxon>Bacteria</taxon>
        <taxon>Bacillati</taxon>
        <taxon>Bacillota</taxon>
        <taxon>Clostridia</taxon>
        <taxon>Eubacteriales</taxon>
        <taxon>Eubacteriales Family XII. Incertae Sedis</taxon>
        <taxon>Fusibacter</taxon>
    </lineage>
</organism>
<keyword evidence="3" id="KW-1185">Reference proteome</keyword>
<accession>A0ABS5PT75</accession>
<dbReference type="Pfam" id="PF02559">
    <property type="entry name" value="CarD_TRCF_RID"/>
    <property type="match status" value="1"/>
</dbReference>
<dbReference type="RefSeq" id="WP_213238229.1">
    <property type="nucleotide sequence ID" value="NZ_JAHBCL010000038.1"/>
</dbReference>
<proteinExistence type="predicted"/>
<sequence length="160" mass="18407">MFKIGERVVYPMHGAGIIEAIEEKELLGEIKRFYILKLPIKNMKVMLPIDSAEKLGVRRVVDRIAFNEVISVLAQDKGKMPDNWNRRYRANLERVKTGDIFEVASVVRNLEILDREKGLSTGERKMLNNSKQILVSELILSRDLKEEEAVNLVNTTIRNN</sequence>
<evidence type="ECO:0000259" key="1">
    <source>
        <dbReference type="SMART" id="SM01058"/>
    </source>
</evidence>
<evidence type="ECO:0000313" key="3">
    <source>
        <dbReference type="Proteomes" id="UP000746471"/>
    </source>
</evidence>
<dbReference type="InterPro" id="IPR036101">
    <property type="entry name" value="CarD-like/TRCF_RID_sf"/>
</dbReference>
<dbReference type="InterPro" id="IPR042215">
    <property type="entry name" value="CarD-like_C"/>
</dbReference>
<dbReference type="Gene3D" id="1.20.58.1290">
    <property type="entry name" value="CarD-like, C-terminal domain"/>
    <property type="match status" value="1"/>
</dbReference>
<gene>
    <name evidence="2" type="ORF">KHM83_16895</name>
</gene>
<reference evidence="2 3" key="1">
    <citation type="submission" date="2021-05" db="EMBL/GenBank/DDBJ databases">
        <title>Fusibacter ferrireducens sp. nov., an anaerobic, sulfur- and Fe-reducing bacterium isolated from the mangrove sediment.</title>
        <authorList>
            <person name="Qiu D."/>
        </authorList>
    </citation>
    <scope>NUCLEOTIDE SEQUENCE [LARGE SCALE GENOMIC DNA]</scope>
    <source>
        <strain evidence="2 3">DSM 12116</strain>
    </source>
</reference>
<dbReference type="SUPFAM" id="SSF141259">
    <property type="entry name" value="CarD-like"/>
    <property type="match status" value="1"/>
</dbReference>
<dbReference type="InterPro" id="IPR048792">
    <property type="entry name" value="CarD_C"/>
</dbReference>
<name>A0ABS5PT75_9FIRM</name>